<keyword evidence="3" id="KW-1185">Reference proteome</keyword>
<evidence type="ECO:0008006" key="4">
    <source>
        <dbReference type="Google" id="ProtNLM"/>
    </source>
</evidence>
<reference evidence="2 3" key="2">
    <citation type="journal article" date="2007" name="BMC Biol.">
        <title>A 100%-complete sequence reveals unusually simple genomic features in the hot-spring red alga Cyanidioschyzon merolae.</title>
        <authorList>
            <person name="Nozaki H."/>
            <person name="Takano H."/>
            <person name="Misumi O."/>
            <person name="Terasawa K."/>
            <person name="Matsuzaki M."/>
            <person name="Maruyama S."/>
            <person name="Nishida K."/>
            <person name="Yagisawa F."/>
            <person name="Yoshida Y."/>
            <person name="Fujiwara T."/>
            <person name="Takio S."/>
            <person name="Tamura K."/>
            <person name="Chung S.J."/>
            <person name="Nakamura S."/>
            <person name="Kuroiwa H."/>
            <person name="Tanaka K."/>
            <person name="Sato N."/>
            <person name="Kuroiwa T."/>
        </authorList>
    </citation>
    <scope>NUCLEOTIDE SEQUENCE [LARGE SCALE GENOMIC DNA]</scope>
    <source>
        <strain evidence="2 3">10D</strain>
    </source>
</reference>
<gene>
    <name evidence="2" type="ORF">CYME_CMO369C</name>
</gene>
<feature type="transmembrane region" description="Helical" evidence="1">
    <location>
        <begin position="44"/>
        <end position="64"/>
    </location>
</feature>
<keyword evidence="1" id="KW-0472">Membrane</keyword>
<evidence type="ECO:0000313" key="3">
    <source>
        <dbReference type="Proteomes" id="UP000007014"/>
    </source>
</evidence>
<dbReference type="RefSeq" id="XP_005537586.1">
    <property type="nucleotide sequence ID" value="XM_005537529.1"/>
</dbReference>
<dbReference type="KEGG" id="cme:CYME_CMO369C"/>
<feature type="transmembrane region" description="Helical" evidence="1">
    <location>
        <begin position="16"/>
        <end position="38"/>
    </location>
</feature>
<dbReference type="Proteomes" id="UP000007014">
    <property type="component" value="Chromosome 15"/>
</dbReference>
<keyword evidence="1" id="KW-1133">Transmembrane helix</keyword>
<dbReference type="EMBL" id="AP006497">
    <property type="protein sequence ID" value="BAM81550.1"/>
    <property type="molecule type" value="Genomic_DNA"/>
</dbReference>
<protein>
    <recommendedName>
        <fullName evidence="4">Cycloeucalenol cycloisomerase</fullName>
    </recommendedName>
</protein>
<sequence>MPVWARNPSKAWAERYLLLVCPVAVGFLLGAVVATGWYQRLDALGYALVSLAMALVCVLPPVLFPGTPDRTLPWQERFIFKANVWNGVFGFIGNYLWTHYFYRLLGAEYTFPSWRLNDVPIPCYLATQPYFCMYHTLVTLVLRLGSQRWTRLQRVLVVLVLAYGTAFAETVTIAAFPHYRFRDWRRMVWIGSAFYGLYFVVSFPMYYRIDEDEVPAVRFDEYRRPAQGKKRPASATRWTLSQVALDALAAAMLVTLLLEAWRLAIGGIHEDIYADAGAGANPWMLARV</sequence>
<name>M1V5Z9_CYAM1</name>
<feature type="transmembrane region" description="Helical" evidence="1">
    <location>
        <begin position="84"/>
        <end position="102"/>
    </location>
</feature>
<proteinExistence type="predicted"/>
<feature type="transmembrane region" description="Helical" evidence="1">
    <location>
        <begin position="188"/>
        <end position="207"/>
    </location>
</feature>
<dbReference type="STRING" id="280699.M1V5Z9"/>
<dbReference type="GO" id="GO:0047793">
    <property type="term" value="F:cycloeucalenol cycloisomerase activity"/>
    <property type="evidence" value="ECO:0007669"/>
    <property type="project" value="InterPro"/>
</dbReference>
<accession>M1V5Z9</accession>
<evidence type="ECO:0000313" key="2">
    <source>
        <dbReference type="EMBL" id="BAM81550.1"/>
    </source>
</evidence>
<evidence type="ECO:0000256" key="1">
    <source>
        <dbReference type="SAM" id="Phobius"/>
    </source>
</evidence>
<dbReference type="OrthoDB" id="2111841at2759"/>
<keyword evidence="1" id="KW-0812">Transmembrane</keyword>
<dbReference type="GeneID" id="16995642"/>
<dbReference type="AlphaFoldDB" id="M1V5Z9"/>
<feature type="transmembrane region" description="Helical" evidence="1">
    <location>
        <begin position="155"/>
        <end position="176"/>
    </location>
</feature>
<dbReference type="PANTHER" id="PTHR35136:SF1">
    <property type="entry name" value="CYCLOEUCALENOL CYCLOISOMERASE"/>
    <property type="match status" value="1"/>
</dbReference>
<organism evidence="2 3">
    <name type="scientific">Cyanidioschyzon merolae (strain NIES-3377 / 10D)</name>
    <name type="common">Unicellular red alga</name>
    <dbReference type="NCBI Taxonomy" id="280699"/>
    <lineage>
        <taxon>Eukaryota</taxon>
        <taxon>Rhodophyta</taxon>
        <taxon>Bangiophyceae</taxon>
        <taxon>Cyanidiales</taxon>
        <taxon>Cyanidiaceae</taxon>
        <taxon>Cyanidioschyzon</taxon>
    </lineage>
</organism>
<dbReference type="InterPro" id="IPR020532">
    <property type="entry name" value="Cycloeucalenol_cycloisomerase"/>
</dbReference>
<dbReference type="PANTHER" id="PTHR35136">
    <property type="entry name" value="CYCLOEUCALENOL CYCLOISOMERASE"/>
    <property type="match status" value="1"/>
</dbReference>
<reference evidence="2 3" key="1">
    <citation type="journal article" date="2004" name="Nature">
        <title>Genome sequence of the ultrasmall unicellular red alga Cyanidioschyzon merolae 10D.</title>
        <authorList>
            <person name="Matsuzaki M."/>
            <person name="Misumi O."/>
            <person name="Shin-i T."/>
            <person name="Maruyama S."/>
            <person name="Takahara M."/>
            <person name="Miyagishima S."/>
            <person name="Mori T."/>
            <person name="Nishida K."/>
            <person name="Yagisawa F."/>
            <person name="Nishida K."/>
            <person name="Yoshida Y."/>
            <person name="Nishimura Y."/>
            <person name="Nakao S."/>
            <person name="Kobayashi T."/>
            <person name="Momoyama Y."/>
            <person name="Higashiyama T."/>
            <person name="Minoda A."/>
            <person name="Sano M."/>
            <person name="Nomoto H."/>
            <person name="Oishi K."/>
            <person name="Hayashi H."/>
            <person name="Ohta F."/>
            <person name="Nishizaka S."/>
            <person name="Haga S."/>
            <person name="Miura S."/>
            <person name="Morishita T."/>
            <person name="Kabeya Y."/>
            <person name="Terasawa K."/>
            <person name="Suzuki Y."/>
            <person name="Ishii Y."/>
            <person name="Asakawa S."/>
            <person name="Takano H."/>
            <person name="Ohta N."/>
            <person name="Kuroiwa H."/>
            <person name="Tanaka K."/>
            <person name="Shimizu N."/>
            <person name="Sugano S."/>
            <person name="Sato N."/>
            <person name="Nozaki H."/>
            <person name="Ogasawara N."/>
            <person name="Kohara Y."/>
            <person name="Kuroiwa T."/>
        </authorList>
    </citation>
    <scope>NUCLEOTIDE SEQUENCE [LARGE SCALE GENOMIC DNA]</scope>
    <source>
        <strain evidence="2 3">10D</strain>
    </source>
</reference>